<dbReference type="PANTHER" id="PTHR23513:SF6">
    <property type="entry name" value="MAJOR FACILITATOR SUPERFAMILY ASSOCIATED DOMAIN-CONTAINING PROTEIN"/>
    <property type="match status" value="1"/>
</dbReference>
<keyword evidence="4 7" id="KW-0812">Transmembrane</keyword>
<dbReference type="CDD" id="cd06173">
    <property type="entry name" value="MFS_MefA_like"/>
    <property type="match status" value="1"/>
</dbReference>
<keyword evidence="2" id="KW-0813">Transport</keyword>
<proteinExistence type="predicted"/>
<evidence type="ECO:0000256" key="4">
    <source>
        <dbReference type="ARBA" id="ARBA00022692"/>
    </source>
</evidence>
<dbReference type="Gene3D" id="1.20.1250.20">
    <property type="entry name" value="MFS general substrate transporter like domains"/>
    <property type="match status" value="1"/>
</dbReference>
<dbReference type="InterPro" id="IPR036259">
    <property type="entry name" value="MFS_trans_sf"/>
</dbReference>
<dbReference type="GO" id="GO:0022857">
    <property type="term" value="F:transmembrane transporter activity"/>
    <property type="evidence" value="ECO:0007669"/>
    <property type="project" value="InterPro"/>
</dbReference>
<gene>
    <name evidence="9" type="ORF">E4663_07865</name>
</gene>
<organism evidence="9 10">
    <name type="scientific">Halobacillus salinus</name>
    <dbReference type="NCBI Taxonomy" id="192814"/>
    <lineage>
        <taxon>Bacteria</taxon>
        <taxon>Bacillati</taxon>
        <taxon>Bacillota</taxon>
        <taxon>Bacilli</taxon>
        <taxon>Bacillales</taxon>
        <taxon>Bacillaceae</taxon>
        <taxon>Halobacillus</taxon>
    </lineage>
</organism>
<feature type="transmembrane region" description="Helical" evidence="7">
    <location>
        <begin position="57"/>
        <end position="78"/>
    </location>
</feature>
<evidence type="ECO:0000256" key="2">
    <source>
        <dbReference type="ARBA" id="ARBA00022448"/>
    </source>
</evidence>
<evidence type="ECO:0000256" key="1">
    <source>
        <dbReference type="ARBA" id="ARBA00004651"/>
    </source>
</evidence>
<dbReference type="STRING" id="192814.GCA_900166575_01927"/>
<dbReference type="Pfam" id="PF05977">
    <property type="entry name" value="MFS_3"/>
    <property type="match status" value="1"/>
</dbReference>
<feature type="transmembrane region" description="Helical" evidence="7">
    <location>
        <begin position="320"/>
        <end position="345"/>
    </location>
</feature>
<dbReference type="PANTHER" id="PTHR23513">
    <property type="entry name" value="INTEGRAL MEMBRANE EFFLUX PROTEIN-RELATED"/>
    <property type="match status" value="1"/>
</dbReference>
<evidence type="ECO:0000313" key="9">
    <source>
        <dbReference type="EMBL" id="TGB04898.1"/>
    </source>
</evidence>
<feature type="transmembrane region" description="Helical" evidence="7">
    <location>
        <begin position="90"/>
        <end position="110"/>
    </location>
</feature>
<dbReference type="InterPro" id="IPR010290">
    <property type="entry name" value="TM_effector"/>
</dbReference>
<name>A0A4Z0H3B8_9BACI</name>
<dbReference type="InterPro" id="IPR020846">
    <property type="entry name" value="MFS_dom"/>
</dbReference>
<keyword evidence="3" id="KW-1003">Cell membrane</keyword>
<feature type="domain" description="Major facilitator superfamily (MFS) profile" evidence="8">
    <location>
        <begin position="174"/>
        <end position="422"/>
    </location>
</feature>
<sequence>MPYLNSSTIATGKGGHTMSLKGNRKFKIVFMLGTFTNIGDSLFFIITMWYMANQSEFALVAGVAGFLFTLPEALLIFTGPLIDRTNPKRILFLAAFFQLVVHSSLIFLFVTGLDSPLNLLPLIFVSACCSAITYPVEETVLPKIVEEKDLIRANSLFSIAYKLSDSLFDSVAGILLIIGSVTLLYGINLVIFLIPFLLLRLFRFFYKTEEGSFEVESYKKDLKKGVSFVMGSTLKWILFPLAIVNFFTAMNLVALPFFSNQLAASPSTYGFLLSASGLGSMVGALLIATGAEKVKPGVALTLGLFFHGVLWLFVVFSPNVLVACCFIFLANLCMGAYNVVYASLFQSITPKHLLGRVNTAVDSVITVAMPFGALTAGLIMEWVPVRYVMVCFSIMLVITSILYRRKKSIFGLNPVGELNQTI</sequence>
<feature type="transmembrane region" description="Helical" evidence="7">
    <location>
        <begin position="357"/>
        <end position="379"/>
    </location>
</feature>
<evidence type="ECO:0000259" key="8">
    <source>
        <dbReference type="PROSITE" id="PS50850"/>
    </source>
</evidence>
<feature type="transmembrane region" description="Helical" evidence="7">
    <location>
        <begin position="28"/>
        <end position="51"/>
    </location>
</feature>
<feature type="transmembrane region" description="Helical" evidence="7">
    <location>
        <begin position="297"/>
        <end position="314"/>
    </location>
</feature>
<evidence type="ECO:0000256" key="6">
    <source>
        <dbReference type="ARBA" id="ARBA00023136"/>
    </source>
</evidence>
<feature type="transmembrane region" description="Helical" evidence="7">
    <location>
        <begin position="385"/>
        <end position="403"/>
    </location>
</feature>
<dbReference type="Proteomes" id="UP000297982">
    <property type="component" value="Unassembled WGS sequence"/>
</dbReference>
<feature type="transmembrane region" description="Helical" evidence="7">
    <location>
        <begin position="171"/>
        <end position="199"/>
    </location>
</feature>
<dbReference type="SUPFAM" id="SSF103473">
    <property type="entry name" value="MFS general substrate transporter"/>
    <property type="match status" value="1"/>
</dbReference>
<keyword evidence="5 7" id="KW-1133">Transmembrane helix</keyword>
<dbReference type="GO" id="GO:0005886">
    <property type="term" value="C:plasma membrane"/>
    <property type="evidence" value="ECO:0007669"/>
    <property type="project" value="UniProtKB-SubCell"/>
</dbReference>
<keyword evidence="6 7" id="KW-0472">Membrane</keyword>
<evidence type="ECO:0000313" key="10">
    <source>
        <dbReference type="Proteomes" id="UP000297982"/>
    </source>
</evidence>
<reference evidence="9 10" key="1">
    <citation type="journal article" date="2003" name="Int. J. Syst. Evol. Microbiol.">
        <title>Halobacillus salinus sp. nov., isolated from a salt lake on the coast of the East Sea in Korea.</title>
        <authorList>
            <person name="Yoon J.H."/>
            <person name="Kang K.H."/>
            <person name="Park Y.H."/>
        </authorList>
    </citation>
    <scope>NUCLEOTIDE SEQUENCE [LARGE SCALE GENOMIC DNA]</scope>
    <source>
        <strain evidence="9 10">HSL-3</strain>
    </source>
</reference>
<dbReference type="EMBL" id="SRJC01000001">
    <property type="protein sequence ID" value="TGB04898.1"/>
    <property type="molecule type" value="Genomic_DNA"/>
</dbReference>
<feature type="transmembrane region" description="Helical" evidence="7">
    <location>
        <begin position="269"/>
        <end position="290"/>
    </location>
</feature>
<comment type="caution">
    <text evidence="9">The sequence shown here is derived from an EMBL/GenBank/DDBJ whole genome shotgun (WGS) entry which is preliminary data.</text>
</comment>
<evidence type="ECO:0000256" key="7">
    <source>
        <dbReference type="SAM" id="Phobius"/>
    </source>
</evidence>
<protein>
    <submittedName>
        <fullName evidence="9">MFS transporter</fullName>
    </submittedName>
</protein>
<keyword evidence="10" id="KW-1185">Reference proteome</keyword>
<dbReference type="AlphaFoldDB" id="A0A4Z0H3B8"/>
<evidence type="ECO:0000256" key="3">
    <source>
        <dbReference type="ARBA" id="ARBA00022475"/>
    </source>
</evidence>
<accession>A0A4Z0H3B8</accession>
<dbReference type="PROSITE" id="PS50850">
    <property type="entry name" value="MFS"/>
    <property type="match status" value="1"/>
</dbReference>
<evidence type="ECO:0000256" key="5">
    <source>
        <dbReference type="ARBA" id="ARBA00022989"/>
    </source>
</evidence>
<comment type="subcellular location">
    <subcellularLocation>
        <location evidence="1">Cell membrane</location>
        <topology evidence="1">Multi-pass membrane protein</topology>
    </subcellularLocation>
</comment>
<feature type="transmembrane region" description="Helical" evidence="7">
    <location>
        <begin position="236"/>
        <end position="257"/>
    </location>
</feature>